<keyword evidence="5" id="KW-1185">Reference proteome</keyword>
<dbReference type="GO" id="GO:0016616">
    <property type="term" value="F:oxidoreductase activity, acting on the CH-OH group of donors, NAD or NADP as acceptor"/>
    <property type="evidence" value="ECO:0007669"/>
    <property type="project" value="TreeGrafter"/>
</dbReference>
<keyword evidence="2" id="KW-0560">Oxidoreductase</keyword>
<dbReference type="EMBL" id="WHWC01000007">
    <property type="protein sequence ID" value="KAG8379720.1"/>
    <property type="molecule type" value="Genomic_DNA"/>
</dbReference>
<organism evidence="4 5">
    <name type="scientific">Buddleja alternifolia</name>
    <dbReference type="NCBI Taxonomy" id="168488"/>
    <lineage>
        <taxon>Eukaryota</taxon>
        <taxon>Viridiplantae</taxon>
        <taxon>Streptophyta</taxon>
        <taxon>Embryophyta</taxon>
        <taxon>Tracheophyta</taxon>
        <taxon>Spermatophyta</taxon>
        <taxon>Magnoliopsida</taxon>
        <taxon>eudicotyledons</taxon>
        <taxon>Gunneridae</taxon>
        <taxon>Pentapetalae</taxon>
        <taxon>asterids</taxon>
        <taxon>lamiids</taxon>
        <taxon>Lamiales</taxon>
        <taxon>Scrophulariaceae</taxon>
        <taxon>Buddlejeae</taxon>
        <taxon>Buddleja</taxon>
    </lineage>
</organism>
<dbReference type="SUPFAM" id="SSF51735">
    <property type="entry name" value="NAD(P)-binding Rossmann-fold domains"/>
    <property type="match status" value="1"/>
</dbReference>
<evidence type="ECO:0000256" key="2">
    <source>
        <dbReference type="ARBA" id="ARBA00023002"/>
    </source>
</evidence>
<evidence type="ECO:0000313" key="5">
    <source>
        <dbReference type="Proteomes" id="UP000826271"/>
    </source>
</evidence>
<dbReference type="PANTHER" id="PTHR10366:SF404">
    <property type="entry name" value="CINNAMOYL-COA REDUCTASE 1"/>
    <property type="match status" value="1"/>
</dbReference>
<protein>
    <recommendedName>
        <fullName evidence="3">NAD-dependent epimerase/dehydratase domain-containing protein</fullName>
    </recommendedName>
</protein>
<gene>
    <name evidence="4" type="ORF">BUALT_Bualt07G0118700</name>
</gene>
<reference evidence="4" key="1">
    <citation type="submission" date="2019-10" db="EMBL/GenBank/DDBJ databases">
        <authorList>
            <person name="Zhang R."/>
            <person name="Pan Y."/>
            <person name="Wang J."/>
            <person name="Ma R."/>
            <person name="Yu S."/>
        </authorList>
    </citation>
    <scope>NUCLEOTIDE SEQUENCE</scope>
    <source>
        <strain evidence="4">LA-IB0</strain>
        <tissue evidence="4">Leaf</tissue>
    </source>
</reference>
<evidence type="ECO:0000313" key="4">
    <source>
        <dbReference type="EMBL" id="KAG8379720.1"/>
    </source>
</evidence>
<dbReference type="InterPro" id="IPR050425">
    <property type="entry name" value="NAD(P)_dehydrat-like"/>
</dbReference>
<proteinExistence type="predicted"/>
<feature type="domain" description="NAD-dependent epimerase/dehydratase" evidence="3">
    <location>
        <begin position="9"/>
        <end position="87"/>
    </location>
</feature>
<dbReference type="Gene3D" id="3.40.50.720">
    <property type="entry name" value="NAD(P)-binding Rossmann-like Domain"/>
    <property type="match status" value="1"/>
</dbReference>
<sequence length="167" mass="18385">MPSVSSNLVCVTGAGSFIASWLVKLLLEKGYTVRGTVRNPENVYFIFCMWFFVKFFCRADLNDYQSLRDAINGCVGVFHTACPVPVVDDPRTYDVFSFSVKTSVSCTRGVNPTAGIGDGILSWNRKSDPRDDVFSFSVKTSVSCTRGINPTAGIEDGILSWNRKSDP</sequence>
<accession>A0AAV6XKN2</accession>
<name>A0AAV6XKN2_9LAMI</name>
<dbReference type="AlphaFoldDB" id="A0AAV6XKN2"/>
<dbReference type="InterPro" id="IPR036291">
    <property type="entry name" value="NAD(P)-bd_dom_sf"/>
</dbReference>
<dbReference type="PANTHER" id="PTHR10366">
    <property type="entry name" value="NAD DEPENDENT EPIMERASE/DEHYDRATASE"/>
    <property type="match status" value="1"/>
</dbReference>
<dbReference type="InterPro" id="IPR001509">
    <property type="entry name" value="Epimerase_deHydtase"/>
</dbReference>
<comment type="caution">
    <text evidence="4">The sequence shown here is derived from an EMBL/GenBank/DDBJ whole genome shotgun (WGS) entry which is preliminary data.</text>
</comment>
<evidence type="ECO:0000256" key="1">
    <source>
        <dbReference type="ARBA" id="ARBA00022857"/>
    </source>
</evidence>
<dbReference type="Proteomes" id="UP000826271">
    <property type="component" value="Unassembled WGS sequence"/>
</dbReference>
<keyword evidence="1" id="KW-0521">NADP</keyword>
<evidence type="ECO:0000259" key="3">
    <source>
        <dbReference type="Pfam" id="PF01370"/>
    </source>
</evidence>
<dbReference type="Pfam" id="PF01370">
    <property type="entry name" value="Epimerase"/>
    <property type="match status" value="1"/>
</dbReference>